<evidence type="ECO:0000313" key="5">
    <source>
        <dbReference type="EMBL" id="EFO64576.1"/>
    </source>
</evidence>
<dbReference type="Gene3D" id="1.20.920.20">
    <property type="match status" value="1"/>
</dbReference>
<reference evidence="5 6" key="1">
    <citation type="journal article" date="2010" name="BMC Genomics">
        <title>Genome analysis and comparative genomics of a Giardia intestinalis assemblage E isolate.</title>
        <authorList>
            <person name="Jerlstrom-Hultqvist J."/>
            <person name="Franzen O."/>
            <person name="Ankarklev J."/>
            <person name="Xu F."/>
            <person name="Nohynkova E."/>
            <person name="Andersson J.O."/>
            <person name="Svard S.G."/>
            <person name="Andersson B."/>
        </authorList>
    </citation>
    <scope>NUCLEOTIDE SEQUENCE [LARGE SCALE GENOMIC DNA]</scope>
    <source>
        <strain evidence="5 6">P15</strain>
    </source>
</reference>
<proteinExistence type="predicted"/>
<feature type="coiled-coil region" evidence="1">
    <location>
        <begin position="3803"/>
        <end position="3830"/>
    </location>
</feature>
<feature type="domain" description="Dynein heavy chain hydrolytic ATP-binding dynein motor region" evidence="3">
    <location>
        <begin position="1830"/>
        <end position="2196"/>
    </location>
</feature>
<dbReference type="GO" id="GO:0005524">
    <property type="term" value="F:ATP binding"/>
    <property type="evidence" value="ECO:0007669"/>
    <property type="project" value="InterPro"/>
</dbReference>
<dbReference type="GO" id="GO:0005868">
    <property type="term" value="C:cytoplasmic dynein complex"/>
    <property type="evidence" value="ECO:0007669"/>
    <property type="project" value="TreeGrafter"/>
</dbReference>
<feature type="domain" description="Dynein heavy chain linker" evidence="2">
    <location>
        <begin position="1485"/>
        <end position="1612"/>
    </location>
</feature>
<protein>
    <submittedName>
        <fullName evidence="5">Dynein heavy chain</fullName>
    </submittedName>
</protein>
<dbReference type="GO" id="GO:0045505">
    <property type="term" value="F:dynein intermediate chain binding"/>
    <property type="evidence" value="ECO:0007669"/>
    <property type="project" value="InterPro"/>
</dbReference>
<dbReference type="Gene3D" id="3.40.50.300">
    <property type="entry name" value="P-loop containing nucleotide triphosphate hydrolases"/>
    <property type="match status" value="3"/>
</dbReference>
<feature type="coiled-coil region" evidence="1">
    <location>
        <begin position="3371"/>
        <end position="3433"/>
    </location>
</feature>
<dbReference type="Pfam" id="PF08393">
    <property type="entry name" value="DHC_N2"/>
    <property type="match status" value="1"/>
</dbReference>
<evidence type="ECO:0000259" key="3">
    <source>
        <dbReference type="Pfam" id="PF12774"/>
    </source>
</evidence>
<dbReference type="InterPro" id="IPR027417">
    <property type="entry name" value="P-loop_NTPase"/>
</dbReference>
<evidence type="ECO:0000256" key="1">
    <source>
        <dbReference type="SAM" id="Coils"/>
    </source>
</evidence>
<evidence type="ECO:0000259" key="4">
    <source>
        <dbReference type="Pfam" id="PF12777"/>
    </source>
</evidence>
<dbReference type="GO" id="GO:0035721">
    <property type="term" value="P:intraciliary retrograde transport"/>
    <property type="evidence" value="ECO:0007669"/>
    <property type="project" value="TreeGrafter"/>
</dbReference>
<accession>E1EYU3</accession>
<dbReference type="InterPro" id="IPR013602">
    <property type="entry name" value="Dynein_heavy_linker"/>
</dbReference>
<dbReference type="GO" id="GO:0005930">
    <property type="term" value="C:axoneme"/>
    <property type="evidence" value="ECO:0007669"/>
    <property type="project" value="TreeGrafter"/>
</dbReference>
<dbReference type="Proteomes" id="UP000008974">
    <property type="component" value="Unassembled WGS sequence"/>
</dbReference>
<dbReference type="Gene3D" id="1.20.58.1120">
    <property type="match status" value="1"/>
</dbReference>
<feature type="coiled-coil region" evidence="1">
    <location>
        <begin position="3148"/>
        <end position="3207"/>
    </location>
</feature>
<dbReference type="InterPro" id="IPR024743">
    <property type="entry name" value="Dynein_HC_stalk"/>
</dbReference>
<dbReference type="GO" id="GO:0060271">
    <property type="term" value="P:cilium assembly"/>
    <property type="evidence" value="ECO:0007669"/>
    <property type="project" value="TreeGrafter"/>
</dbReference>
<evidence type="ECO:0000313" key="6">
    <source>
        <dbReference type="Proteomes" id="UP000008974"/>
    </source>
</evidence>
<dbReference type="InterPro" id="IPR042219">
    <property type="entry name" value="AAA_lid_11_sf"/>
</dbReference>
<dbReference type="Pfam" id="PF12777">
    <property type="entry name" value="MT"/>
    <property type="match status" value="1"/>
</dbReference>
<dbReference type="STRING" id="658858.E1EYU3"/>
<gene>
    <name evidence="5" type="ORF">GLP15_2955</name>
</gene>
<dbReference type="GO" id="GO:0051959">
    <property type="term" value="F:dynein light intermediate chain binding"/>
    <property type="evidence" value="ECO:0007669"/>
    <property type="project" value="InterPro"/>
</dbReference>
<evidence type="ECO:0000259" key="2">
    <source>
        <dbReference type="Pfam" id="PF08393"/>
    </source>
</evidence>
<sequence length="4774" mass="522486">MDLLSKYLSQVRAGGQEPDEEIVAFLERAERAPASESDGPPVSFQSECRLYTNLSKDPGFAGERAQSVLRALKVMEEACRAPLTSLPAATEASNSLSALDPPYARKADFLRLVFAPQLVRGLRTYLGSVFTGPLLGQSATLIEQSVLFFSDPAFRSFVSDAGLDADVQDVQARVDGLSALHGAVNAINKLLPEEQLALESLSIPNTFFSHTETLTAILQDFDKKLEKLEGPVATKIVALLSSVNPNTLGSHFFIFPEISFLFKRPSIRDALRPSTGTIVANIIQSFTDMMASAKNTLGSLSEGTHADTMVRLNTIRQTRSILNACSTNLLPFMEDLCGADVSSLASFSSSVQSNVEFFKTAEEDAVRGARQLLSAYVKSIQGSVTLFAESPGNGFSTVSAQPNCILLLYMNKEKHMVAQFPEKMLGIHALITFLSGLGYDPQKLALPAEVVSCMQLVTYLTPYVATLQSAAAFYNELSQIIRPYQKPAILKAAQVYDTEMQKAIQQSNVQPFQQITCDIASAESSQDPSNPVPRFARISEHIRKIHARFKENLGRLDDFHKKGMDILVSISRVSLVSGQLRWTEALSSLKSLISGFVANLPESCSFTVVQYWTGCVAKVLASKYCGALSSDLSLLTPLPTPIGVNQTTGALTLSPDSVKEYLLKQLMSVVDLPANASFHLSDDPALVKLISDMRALSINTLPGALVNVNKIAAHLHQMEAFIQRECALVLLSGAQNPKACAERLQNLENCRRLADLSQSYMSQVSQPEDLLLANLPFLIPQPGSEKHIYNVSPSNGVITVNIEHAIRLVNKKPAAILDVAVAAASYFAEQAADKISAECSGFTKRCDAIHGAFASSDDFTDFTAFFQDAHTLLKGKLKKMHEEMLGFKAIIMLSSAFYENVLSLIDAADASFLSLSNRLNNIESELETKKKEFWDILVDKLAGSGEASLLSKSKAVLARITAGIQELTTYCDTNTNVRAPGDLAEFNSFFRVLFFTKTDAENGIVYGGKAACAYSLLFEEVRRSVAEILATMQTLSSEALSIFNVDYVSMLPTESAKQLKNSVTIISIFKDAFSGFLPTLVELEAGCSAFMRLEWSIVKNRLDMADFIQTKALACREKLLSEVTDVLDLLGAVDLRGSALTLESVSNLKQAATLYLTFVAALFGQSLSIFKALRSNSLTQAHYREIIEKTNLGSIIKYFALKADTVVASIVDAMNGCQVLFLAAVCLFTNRGNISAENPQTTEYKRVISTIREVCVRAENETSIRAAVEETSYWLASEAKLLFTLHELTPLAQEELCSVEIGLDKRTGLTLIPLSAIWKHLFSQLVEKRAVILAVSTNPYSKSMKSQIDDCTAIIDSYTRLGHVMVTIAKQVSVLEPVMGRRVLVAEERKFYDSLRVLYSILLADCDELAEAACRGSSVSASGEQDPSSAQPSHSRSVTLSLINIIKAPVPYSAGALQSHAAGLSLSAVDNAFLGPYKDIIVTVELVSYLLADIQTSLRKYLEQKRILFPRFYFLADSDVLEILSTGSAKPEETLRPHTKKLFSAIEALVFGEPLVMSNGQKQHFIKGFISSEGEHISLSTAVSVLPTDQPELWLNRFDTAHRETLRNQLLKALKIRGDGCLKPATSLPINELVFPVQSNASMVQSALSEVSPFDIITSCVSVQASVSPYSYSDKDFYGFKDFQPAISESLPINALSGEMICISFAVMMTAQIDYALYQVKDAAASTQALAACKSRVDQYLSKFSSKLFEAKIALANFGTPEFLLGLKIKGLLVDIYQYLNVLGSLLAVDESASDCFDSRRWIWTRELKYRIHKESDDLYVFALDSITPYSYDYQGLQAKLIHTPLTSRCYNTITEAIALQLGGVLQGPAGTGKTESTKALGGKLGRTVVCFNCDTSIERSDLSRLLIGIILSGSMGCFDEINRLDSSVLSAVATDIEAIQKVILLRSGKTSLCAFGDCRNINFDENTFTLSEITVPIRAISPYASIYVTMNPASREYRGRSELPFSLTKLLRGCFMGKADTSLIIETILSTSGFINCKELAEKCDLSYVLCARRIPRQVHLDWGLRSLQAILRQAALVRASSLKTLSDPTSEALYSMESNVIIKCISDATLSRITGKSVEIFKEILAGVFGSKAIKQSESTIKRFGAVSSLEEELVGALPPGLREPHGIAVLQLYRALTAKMGVALLGGTGSGKSYIFSLLKDAVFKLTKGNIVIQEFLIAPKSMSRQELLGYVDSSTGEWNDGALSSAARLSVQLLNSRELPCTWPIILLDGSIDPLWIEALNSVLDDNRLLTMSSGERLRFPVNMNPLEAYFNAREADGKLSAPLQMPLSFLFETDSLAHASPATISRLAIIVVPDTTVDDTLAHLRHQLDASTGLSDKLNLAGFEAFFRTSLPASMKRGTATIDVCTHMFHSGVGAALMASSGSDLQLAFITGCMRSFFSEMKICLAAGLPGELNELTLGSAASVLAGRSIDLRGTLATPKHGDSGPAPHFHWAVMSIRNFLAAGVQIIVTGAKTCGKYTALLHAAAETTNSKGQSYKALTLDCSQLTTRQSIVDLLLSECAETQGADGNRYLRPRNVNTRILLILRDCDIVAPDEFAHIETLTFLWSLVAHGKFYARGGACLHISDIQVAITAKTLDAIPARLRRRMGTVFMDEDPRDTELVCGPELFKLYSSLTKASTSLQTWQMRMVSEAETAKLKTRTMDLQEGIALPEFLKAVGSLTLFSISSIKKLLAAEKSEVSLEKIAKLLEIFLEVPIPYSQGKSAARACLKAIGHVSDEKVLTYAKLGVTAQTLQRALQSDEGVVDAYFSDLSLELVTNKMRIGLLKELASSLGDTYNGLRLYYAYLNMMEWSPPLIDTVVHEYLKLLSAVEISLRSSAGVIILSQPHNFSVETALAGVLSIGCTVVFAGTDHATPLVLRFLADKVAHGHHHIAYFMDCNTLEADPEWYALLSALSSRDILYFRNRLSAADLRSLVATFTETSSVPNSDSMSEAELAALFLNLLVRAVQPVILLNPERRSTDGVFSLVPALRRNIQLVSFELLYLDSSSIQLSTTDDILKAPIRSIAHALPTKTVSIISGASVASNEGKNLKPLNTIEQILKIASGYVSKYLSTYKPNSIVQISYYTKIYVLYHLLKSKWTFMLNRKRERLSKGLKQLQKAQSEVDALAAQAQERTKQVELSQEEANQALENISSRMSEANDRKLAAHALQKELSEREQGIMKDKEQADAELSTVMPVLQEATKAVQAIPSDALTEIKSFQSPPPAVSVVLEAVLVLLGHQDLSWKGMKAFLSQSGVLRTIANFDMKTASKASIHAVNKVVRSNADCFEQDRIRRVSRAAAPLAKWVQANIKYSEVCTKMEPLLKAVESANRSLDSMRKEIQTINDEVAAIEAQIAGLRDDFNAKTEQLVKYKQELQQIQAKQKKGQEMLHGLRAEKLRWEEGYKQASQQLDTIDKCAVNAAILFVVAGASTDDMRESFFGSPVSAKDDDKGLTIRAAFGALLYDSVTVNRYVSYGLVASTSSLENTAIFDMLYSSSKLPRNSAPRGTVDEDAKDMRDMRNYNLITTIVLSHVTEATGVLTFLRNYFDQMKNQEVSVEGTTFVSATSENLANLVSIAARFGKTIVVLNCDNGSIPSALFPYIRYFGGGYRASENAAATDAPAGTGYVNTSYLLSTATTLMPIQSFKFSEVSPSFRMILVSSLDVFVPSDLSQHVLVLSYAPTRKSQANLYTDRILAEWSPESLKKVEELRDSQLAFNEQLFKVEQNLLTALSAATDSATTSESLSIIDNVTLMNVLKQAEQQTLEIRKAQEGVEAIQKELDAVKERILPLARDMDTCVSTFSSLQPANSLYIGDQCSVMPLLIKALQSNRPSTANPSEITADLVLATQTQFRSDTLLRLQTSVFSSDVVAASALLLRNYCPDIFTDSLFKYFTGRTDSNTSISVPTWVPASLTQEFRLVLSCFSSTRLSAISIANSSVWSNFPAKVKVCNNLNDINQLFPDTAGNLTYVEMAALVSACRKDLTSTALQLAVGKTLFKNDYAKELQFVDSIAAAVQHTTDFLQPVILYTLQGQDPTSTIPNSTPITINPGQEKVTNKAIETVLEDLGGKYESWKGKQSIDTIGSAVMHTIVIKGAHLCANWLSVLPSWLMETSVSFKLKYNEELLSHIKIVLLLEPKPYIPQSLSRVGWRVCLAADSSPKEAFLDAIRRWPTSVPSQNKTETFIRKLYALLYISTALHIILDARRLYAPRGVALDPGWSQNDLTAIISIIQDCMLRGLPTGQDENVYLLGFSKRLSGLLLDAIYGVATKDSSDNTLLLEFTKISYNSKVITAIFEIIDKGEKSISATVSIEGNAQSYGARDIVSAINSVPVMQYLLPPAHALCNESLLTGSSCFDATQLIDGITLYIQQCYPEKPVPNYLGLPTNALLTQSLKNSITTRSLLARISIQSSTQESASDGNTIASIYDTILQLSSIYEKDVKPKLAVFATKLKEIGAFLNEAQRTDPATARVIPIIDELHLQGNVIISIGKVLESDFKEAAAAHSNYLFASVRIKAIASLVLSRILPERWCVGITAVPCPTAPHDSPELATLRSGDPFEYLSTFLPSASSSIVSAYESCRQSVNESSTIAQIELVLSDMPRPAAFIEAIRRYEGIAMGQELNSIKLIASSQACNKRAYPVIMLKAGSCVLQGCSLRTLVDLNVESDQLENIYVYSADDKAHLSSSAVVPFYVDQLRESRMAGIEIMHIKMSAYSKEVDEMVTLNGIYVHLSNR</sequence>
<keyword evidence="1" id="KW-0175">Coiled coil</keyword>
<dbReference type="GO" id="GO:0008569">
    <property type="term" value="F:minus-end-directed microtubule motor activity"/>
    <property type="evidence" value="ECO:0007669"/>
    <property type="project" value="TreeGrafter"/>
</dbReference>
<dbReference type="Pfam" id="PF12774">
    <property type="entry name" value="AAA_6"/>
    <property type="match status" value="1"/>
</dbReference>
<dbReference type="PANTHER" id="PTHR10676">
    <property type="entry name" value="DYNEIN HEAVY CHAIN FAMILY PROTEIN"/>
    <property type="match status" value="1"/>
</dbReference>
<comment type="caution">
    <text evidence="5">The sequence shown here is derived from an EMBL/GenBank/DDBJ whole genome shotgun (WGS) entry which is preliminary data.</text>
</comment>
<dbReference type="OMA" id="WIWTREL"/>
<dbReference type="GO" id="GO:0097729">
    <property type="term" value="C:9+2 motile cilium"/>
    <property type="evidence" value="ECO:0007669"/>
    <property type="project" value="TreeGrafter"/>
</dbReference>
<dbReference type="InterPro" id="IPR043157">
    <property type="entry name" value="Dynein_AAA1S"/>
</dbReference>
<organism evidence="5 6">
    <name type="scientific">Giardia intestinalis (strain P15)</name>
    <name type="common">Giardia lamblia</name>
    <dbReference type="NCBI Taxonomy" id="658858"/>
    <lineage>
        <taxon>Eukaryota</taxon>
        <taxon>Metamonada</taxon>
        <taxon>Diplomonadida</taxon>
        <taxon>Hexamitidae</taxon>
        <taxon>Giardiinae</taxon>
        <taxon>Giardia</taxon>
    </lineage>
</organism>
<dbReference type="PANTHER" id="PTHR10676:SF352">
    <property type="entry name" value="CYTOPLASMIC DYNEIN 2 HEAVY CHAIN 1"/>
    <property type="match status" value="1"/>
</dbReference>
<dbReference type="InterPro" id="IPR042228">
    <property type="entry name" value="Dynein_linker_3"/>
</dbReference>
<feature type="domain" description="Dynein heavy chain coiled coil stalk" evidence="4">
    <location>
        <begin position="3153"/>
        <end position="3458"/>
    </location>
</feature>
<dbReference type="VEuPathDB" id="GiardiaDB:GLP15_2955"/>
<dbReference type="Gene3D" id="1.10.8.710">
    <property type="match status" value="1"/>
</dbReference>
<dbReference type="Gene3D" id="3.20.180.20">
    <property type="entry name" value="Dynein heavy chain, N-terminal domain 2"/>
    <property type="match status" value="1"/>
</dbReference>
<dbReference type="OrthoDB" id="10252139at2759"/>
<dbReference type="EMBL" id="ACVC01000076">
    <property type="protein sequence ID" value="EFO64576.1"/>
    <property type="molecule type" value="Genomic_DNA"/>
</dbReference>
<dbReference type="InterPro" id="IPR035699">
    <property type="entry name" value="AAA_6"/>
</dbReference>
<dbReference type="Gene3D" id="1.10.8.720">
    <property type="entry name" value="Region D6 of dynein motor"/>
    <property type="match status" value="1"/>
</dbReference>
<dbReference type="SUPFAM" id="SSF52540">
    <property type="entry name" value="P-loop containing nucleoside triphosphate hydrolases"/>
    <property type="match status" value="3"/>
</dbReference>
<dbReference type="InterPro" id="IPR026983">
    <property type="entry name" value="DHC"/>
</dbReference>
<dbReference type="GO" id="GO:0060294">
    <property type="term" value="P:cilium movement involved in cell motility"/>
    <property type="evidence" value="ECO:0007669"/>
    <property type="project" value="TreeGrafter"/>
</dbReference>
<name>E1EYU3_GIAIA</name>